<evidence type="ECO:0000256" key="1">
    <source>
        <dbReference type="ARBA" id="ARBA00007690"/>
    </source>
</evidence>
<feature type="repeat" description="PPR" evidence="3">
    <location>
        <begin position="1299"/>
        <end position="1333"/>
    </location>
</feature>
<dbReference type="NCBIfam" id="TIGR00756">
    <property type="entry name" value="PPR"/>
    <property type="match status" value="12"/>
</dbReference>
<evidence type="ECO:0000256" key="3">
    <source>
        <dbReference type="PROSITE-ProRule" id="PRU00708"/>
    </source>
</evidence>
<dbReference type="Pfam" id="PF01535">
    <property type="entry name" value="PPR"/>
    <property type="match status" value="1"/>
</dbReference>
<proteinExistence type="inferred from homology"/>
<dbReference type="EMBL" id="JACGWM010000003">
    <property type="protein sequence ID" value="KAL0383535.1"/>
    <property type="molecule type" value="Genomic_DNA"/>
</dbReference>
<dbReference type="PANTHER" id="PTHR48412:SF1">
    <property type="entry name" value="ARM REPEAT SUPERFAMILY PROTEIN"/>
    <property type="match status" value="1"/>
</dbReference>
<dbReference type="InterPro" id="IPR002885">
    <property type="entry name" value="PPR_rpt"/>
</dbReference>
<comment type="similarity">
    <text evidence="1">Belongs to the RRP12 family.</text>
</comment>
<protein>
    <submittedName>
        <fullName evidence="7">Pentatricopeptide repeat-containing protein</fullName>
    </submittedName>
</protein>
<name>A0AAW2RUI2_9LAMI</name>
<dbReference type="FunFam" id="1.25.40.10:FF:000554">
    <property type="entry name" value="Pentatricopeptide repeat-containing protein At2g41720"/>
    <property type="match status" value="1"/>
</dbReference>
<feature type="repeat" description="PPR" evidence="3">
    <location>
        <begin position="1264"/>
        <end position="1298"/>
    </location>
</feature>
<reference evidence="7" key="2">
    <citation type="journal article" date="2024" name="Plant">
        <title>Genomic evolution and insights into agronomic trait innovations of Sesamum species.</title>
        <authorList>
            <person name="Miao H."/>
            <person name="Wang L."/>
            <person name="Qu L."/>
            <person name="Liu H."/>
            <person name="Sun Y."/>
            <person name="Le M."/>
            <person name="Wang Q."/>
            <person name="Wei S."/>
            <person name="Zheng Y."/>
            <person name="Lin W."/>
            <person name="Duan Y."/>
            <person name="Cao H."/>
            <person name="Xiong S."/>
            <person name="Wang X."/>
            <person name="Wei L."/>
            <person name="Li C."/>
            <person name="Ma Q."/>
            <person name="Ju M."/>
            <person name="Zhao R."/>
            <person name="Li G."/>
            <person name="Mu C."/>
            <person name="Tian Q."/>
            <person name="Mei H."/>
            <person name="Zhang T."/>
            <person name="Gao T."/>
            <person name="Zhang H."/>
        </authorList>
    </citation>
    <scope>NUCLEOTIDE SEQUENCE</scope>
    <source>
        <strain evidence="7">KEN8</strain>
    </source>
</reference>
<dbReference type="SUPFAM" id="SSF48371">
    <property type="entry name" value="ARM repeat"/>
    <property type="match status" value="1"/>
</dbReference>
<evidence type="ECO:0000256" key="4">
    <source>
        <dbReference type="SAM" id="MobiDB-lite"/>
    </source>
</evidence>
<feature type="repeat" description="PPR" evidence="3">
    <location>
        <begin position="1334"/>
        <end position="1368"/>
    </location>
</feature>
<feature type="repeat" description="PPR" evidence="3">
    <location>
        <begin position="1122"/>
        <end position="1156"/>
    </location>
</feature>
<dbReference type="FunFam" id="1.25.40.10:FF:001209">
    <property type="entry name" value="Os07g0213300 protein"/>
    <property type="match status" value="1"/>
</dbReference>
<feature type="repeat" description="PPR" evidence="3">
    <location>
        <begin position="1439"/>
        <end position="1473"/>
    </location>
</feature>
<feature type="repeat" description="PPR" evidence="3">
    <location>
        <begin position="1544"/>
        <end position="1578"/>
    </location>
</feature>
<dbReference type="Gene3D" id="1.25.40.10">
    <property type="entry name" value="Tetratricopeptide repeat domain"/>
    <property type="match status" value="7"/>
</dbReference>
<evidence type="ECO:0000259" key="6">
    <source>
        <dbReference type="Pfam" id="PF25772"/>
    </source>
</evidence>
<feature type="domain" description="RRP12 N-terminal HEAT" evidence="6">
    <location>
        <begin position="6"/>
        <end position="94"/>
    </location>
</feature>
<feature type="repeat" description="PPR" evidence="3">
    <location>
        <begin position="1192"/>
        <end position="1226"/>
    </location>
</feature>
<dbReference type="InterPro" id="IPR057860">
    <property type="entry name" value="HEAT_RRP12_N"/>
</dbReference>
<feature type="repeat" description="PPR" evidence="3">
    <location>
        <begin position="1369"/>
        <end position="1403"/>
    </location>
</feature>
<feature type="repeat" description="PPR" evidence="3">
    <location>
        <begin position="1509"/>
        <end position="1543"/>
    </location>
</feature>
<dbReference type="PROSITE" id="PS51375">
    <property type="entry name" value="PPR"/>
    <property type="match status" value="14"/>
</dbReference>
<dbReference type="SUPFAM" id="SSF81901">
    <property type="entry name" value="HCP-like"/>
    <property type="match status" value="1"/>
</dbReference>
<feature type="repeat" description="PPR" evidence="3">
    <location>
        <begin position="1157"/>
        <end position="1191"/>
    </location>
</feature>
<feature type="repeat" description="PPR" evidence="3">
    <location>
        <begin position="1474"/>
        <end position="1508"/>
    </location>
</feature>
<sequence>MDEDAAEATQSFTANADICQQLLTRYSRSSAAQHRHLCATAAATRSIIQSSSLPLTPISYFAATITSLSNSTMLDSNALGALTSFLSIVLPLVGGKKPESGRGFCLEQWRRFEWLVKFSLDKRPKVRKCAQDCLLTVFKSFESSGIFKKASKSIYLLLKDHMPLAIEMTSSGIVDGSKNQAMPMSRPEHQEVLHLLNVIKHVVPHLSPKVRMRMLSQLLKILSSQFSVLTRHVFDVISAIFETSGTEVITSNAEDIFRSLVFFISSEEKNPVDSVLFAATLAKTVLGKLHDGDINEWTTYFPMLMESLAGLLSSEADVALQASSMLRELINHHIDGKSLLNTENQDMEDTATDNAEIKAVETTCTTFYNLLCASSQIPSEHFFSVVAFLFLRLGEVSAIFMKHILLKLGDLMNATSASGSETRHLQDCIGSAVAAMGPEKLLGLLPISLSTKNYSCSNIWLLPILKKNIVGSSLRFFMEHIVPLAESFEKGSRKVKNSVIGQDLQAYAHGCWDLLPAFCRHPSDTYQSFGALTQLLIRYLKKESFMLENRHWFAGVELVNENKNAHAPDQGSVQLIEVRSNGMLNELATDLNMKCFYSKKIASKNLKALASSSKELLQALTNVLFESPSETRKHLKGAIRCLVSVCDASVTKEIFIDSLEKFQLLDDIGEHGNNDGSANEKEDGGTDAKRSQILDLASCVVEGSDNDMVNLLFAVTRRALQITGYLSGSSPHIKSGVVSALSVLIYNDPDIGLTMPDIVPSVMELLHSKAVEVIKAVLGFVKVLVSCLKPNDLQHFLSNIMDGIIRWSSVSRHHFKTKVIVILEIMMRKCGSAAVKAIAPEKYKDFVHGVVVITLDDNQASYFSGSRKGNEMTRPSPPRKKDLLDLGKGRETRNRMLEVGGKRQTFFPLWRPAKGFQRSSEPKARCLIFITSARALMATVHHQPPLFTPPPKPYLPAKTPSSTIHCCKPKNPEPFKEKKVAQVDYDAGTHKLSTRISGVRKSDLTKRYRLRVEGERFQKDWSISEVVERIMKLNHWEDVEGVLNRWAGRFERKNFPVLIREITKMGSIEHSVQVFNWMKNQKNYCARVDIYNMMIRLHARHNRIDQARGLFFEMQKWRCKPDAETYNALINAHGRAGQWRWGLNIMEDMLRAAIPPSRSTYNNLINACGSSGNWKEALKVCKKMTDNGVGPDLVTHNIILSTYKTGSQFSKALSYFELMRGTNIRPDTTTLNIVIDCLVKLGKYEEAIKVFNSMREKRSECRPDVVTYTSIMHMYSICGQVENCHVVFNTLIAEGLRPNIVSYNTLLGAYASLGLSEQASSVFNEMKQKGFRPDVVSYTSLLNAFGRSQQPQKAREIFDMMRQKNCKPNLVSYNALIDAYGSNGFLAEAVELLREMEQVGLQPNVVSISSLLAACGRCCEKVKIDSILRAAKLRRIELNTIGYNSAIGSYMNVGEYEKAVTLYRCMREKKVKPDSVTYNVLISGCCKMSKYCEALDFLAEMKDLKIPLSKEVYSSAICAYSKQGQLAEAESMFIMMKMDGLVPDVIAYTALLHSYSTAEHWDKAFTVFQEMELNGVQPDSVACAALMRTFNRGSQPGRVLLLAEFMRDKEIPFTDAVFFEMVSACSILRDWKALTDIIQMMETSLPHISVGTLNHLLHSFGKVGKIETMIKVMQWMEDAGVPPSAQMYNNILYFAQTSGSTEIAAVIRGRIESLKRKSGHPILNSSEYGPPLHANEVISSTNELSADY</sequence>
<feature type="domain" description="RRP12 N-terminal HEAT" evidence="6">
    <location>
        <begin position="111"/>
        <end position="248"/>
    </location>
</feature>
<dbReference type="Pfam" id="PF13812">
    <property type="entry name" value="PPR_3"/>
    <property type="match status" value="2"/>
</dbReference>
<dbReference type="Gene3D" id="1.25.10.10">
    <property type="entry name" value="Leucine-rich Repeat Variant"/>
    <property type="match status" value="1"/>
</dbReference>
<feature type="domain" description="RRP12 HEAT" evidence="5">
    <location>
        <begin position="313"/>
        <end position="623"/>
    </location>
</feature>
<dbReference type="InterPro" id="IPR011990">
    <property type="entry name" value="TPR-like_helical_dom_sf"/>
</dbReference>
<feature type="repeat" description="PPR" evidence="3">
    <location>
        <begin position="1087"/>
        <end position="1121"/>
    </location>
</feature>
<feature type="region of interest" description="Disordered" evidence="4">
    <location>
        <begin position="864"/>
        <end position="885"/>
    </location>
</feature>
<feature type="repeat" description="PPR" evidence="3">
    <location>
        <begin position="1649"/>
        <end position="1683"/>
    </location>
</feature>
<comment type="caution">
    <text evidence="7">The sequence shown here is derived from an EMBL/GenBank/DDBJ whole genome shotgun (WGS) entry which is preliminary data.</text>
</comment>
<dbReference type="PANTHER" id="PTHR48412">
    <property type="entry name" value="ARM REPEAT SUPERFAMILY PROTEIN"/>
    <property type="match status" value="1"/>
</dbReference>
<keyword evidence="2" id="KW-0677">Repeat</keyword>
<dbReference type="Pfam" id="PF25772">
    <property type="entry name" value="HEAT_RRP12_N"/>
    <property type="match status" value="2"/>
</dbReference>
<reference evidence="7" key="1">
    <citation type="submission" date="2020-06" db="EMBL/GenBank/DDBJ databases">
        <authorList>
            <person name="Li T."/>
            <person name="Hu X."/>
            <person name="Zhang T."/>
            <person name="Song X."/>
            <person name="Zhang H."/>
            <person name="Dai N."/>
            <person name="Sheng W."/>
            <person name="Hou X."/>
            <person name="Wei L."/>
        </authorList>
    </citation>
    <scope>NUCLEOTIDE SEQUENCE</scope>
    <source>
        <strain evidence="7">KEN8</strain>
        <tissue evidence="7">Leaf</tissue>
    </source>
</reference>
<dbReference type="InterPro" id="IPR016024">
    <property type="entry name" value="ARM-type_fold"/>
</dbReference>
<dbReference type="Pfam" id="PF08161">
    <property type="entry name" value="RRP12_HEAT"/>
    <property type="match status" value="1"/>
</dbReference>
<dbReference type="SUPFAM" id="SSF48452">
    <property type="entry name" value="TPR-like"/>
    <property type="match status" value="1"/>
</dbReference>
<dbReference type="InterPro" id="IPR011989">
    <property type="entry name" value="ARM-like"/>
</dbReference>
<gene>
    <name evidence="7" type="ORF">Scaly_0640800</name>
</gene>
<dbReference type="FunFam" id="1.25.40.10:FF:003312">
    <property type="entry name" value="Predicted protein"/>
    <property type="match status" value="1"/>
</dbReference>
<evidence type="ECO:0000256" key="2">
    <source>
        <dbReference type="ARBA" id="ARBA00022737"/>
    </source>
</evidence>
<feature type="repeat" description="PPR" evidence="3">
    <location>
        <begin position="1227"/>
        <end position="1261"/>
    </location>
</feature>
<dbReference type="Pfam" id="PF13041">
    <property type="entry name" value="PPR_2"/>
    <property type="match status" value="5"/>
</dbReference>
<dbReference type="InterPro" id="IPR012978">
    <property type="entry name" value="HEAT_RRP12"/>
</dbReference>
<evidence type="ECO:0000313" key="7">
    <source>
        <dbReference type="EMBL" id="KAL0383535.1"/>
    </source>
</evidence>
<evidence type="ECO:0000259" key="5">
    <source>
        <dbReference type="Pfam" id="PF08161"/>
    </source>
</evidence>
<organism evidence="7">
    <name type="scientific">Sesamum calycinum</name>
    <dbReference type="NCBI Taxonomy" id="2727403"/>
    <lineage>
        <taxon>Eukaryota</taxon>
        <taxon>Viridiplantae</taxon>
        <taxon>Streptophyta</taxon>
        <taxon>Embryophyta</taxon>
        <taxon>Tracheophyta</taxon>
        <taxon>Spermatophyta</taxon>
        <taxon>Magnoliopsida</taxon>
        <taxon>eudicotyledons</taxon>
        <taxon>Gunneridae</taxon>
        <taxon>Pentapetalae</taxon>
        <taxon>asterids</taxon>
        <taxon>lamiids</taxon>
        <taxon>Lamiales</taxon>
        <taxon>Pedaliaceae</taxon>
        <taxon>Sesamum</taxon>
    </lineage>
</organism>
<accession>A0AAW2RUI2</accession>